<dbReference type="AlphaFoldDB" id="A0A8C8YN73"/>
<keyword evidence="1" id="KW-0472">Membrane</keyword>
<feature type="signal peptide" evidence="2">
    <location>
        <begin position="1"/>
        <end position="20"/>
    </location>
</feature>
<protein>
    <recommendedName>
        <fullName evidence="5">Secreted protein</fullName>
    </recommendedName>
</protein>
<evidence type="ECO:0000313" key="3">
    <source>
        <dbReference type="Ensembl" id="ENSPSMP00000004546.1"/>
    </source>
</evidence>
<reference evidence="3" key="1">
    <citation type="submission" date="2025-08" db="UniProtKB">
        <authorList>
            <consortium name="Ensembl"/>
        </authorList>
    </citation>
    <scope>IDENTIFICATION</scope>
</reference>
<feature type="transmembrane region" description="Helical" evidence="1">
    <location>
        <begin position="36"/>
        <end position="59"/>
    </location>
</feature>
<feature type="chain" id="PRO_5034499107" description="Secreted protein" evidence="2">
    <location>
        <begin position="21"/>
        <end position="93"/>
    </location>
</feature>
<keyword evidence="2" id="KW-0732">Signal</keyword>
<organism evidence="3 4">
    <name type="scientific">Prolemur simus</name>
    <name type="common">Greater bamboo lemur</name>
    <name type="synonym">Hapalemur simus</name>
    <dbReference type="NCBI Taxonomy" id="1328070"/>
    <lineage>
        <taxon>Eukaryota</taxon>
        <taxon>Metazoa</taxon>
        <taxon>Chordata</taxon>
        <taxon>Craniata</taxon>
        <taxon>Vertebrata</taxon>
        <taxon>Euteleostomi</taxon>
        <taxon>Mammalia</taxon>
        <taxon>Eutheria</taxon>
        <taxon>Euarchontoglires</taxon>
        <taxon>Primates</taxon>
        <taxon>Strepsirrhini</taxon>
        <taxon>Lemuriformes</taxon>
        <taxon>Lemuridae</taxon>
        <taxon>Prolemur</taxon>
    </lineage>
</organism>
<evidence type="ECO:0008006" key="5">
    <source>
        <dbReference type="Google" id="ProtNLM"/>
    </source>
</evidence>
<keyword evidence="1" id="KW-0812">Transmembrane</keyword>
<keyword evidence="4" id="KW-1185">Reference proteome</keyword>
<accession>A0A8C8YN73</accession>
<reference evidence="3" key="2">
    <citation type="submission" date="2025-09" db="UniProtKB">
        <authorList>
            <consortium name="Ensembl"/>
        </authorList>
    </citation>
    <scope>IDENTIFICATION</scope>
</reference>
<evidence type="ECO:0000256" key="2">
    <source>
        <dbReference type="SAM" id="SignalP"/>
    </source>
</evidence>
<dbReference type="Ensembl" id="ENSPSMT00000005477.1">
    <property type="protein sequence ID" value="ENSPSMP00000004546.1"/>
    <property type="gene ID" value="ENSPSMG00000003631.1"/>
</dbReference>
<sequence length="93" mass="10596">MENLLRSYFMLFLLFRSASCSTSCFSPKESLFLTDASVWLVLIFIKFFQAILSPCFFFCTGHGLSTQFIGAVFLRVFASSSTFYSPSTQKRLL</sequence>
<dbReference type="Proteomes" id="UP000694414">
    <property type="component" value="Unplaced"/>
</dbReference>
<keyword evidence="1" id="KW-1133">Transmembrane helix</keyword>
<proteinExistence type="predicted"/>
<name>A0A8C8YN73_PROSS</name>
<evidence type="ECO:0000256" key="1">
    <source>
        <dbReference type="SAM" id="Phobius"/>
    </source>
</evidence>
<evidence type="ECO:0000313" key="4">
    <source>
        <dbReference type="Proteomes" id="UP000694414"/>
    </source>
</evidence>